<keyword evidence="7" id="KW-0411">Iron-sulfur</keyword>
<dbReference type="Proteomes" id="UP001254848">
    <property type="component" value="Unassembled WGS sequence"/>
</dbReference>
<keyword evidence="5" id="KW-0560">Oxidoreductase</keyword>
<dbReference type="PROSITE" id="PS00490">
    <property type="entry name" value="MOLYBDOPTERIN_PROK_2"/>
    <property type="match status" value="1"/>
</dbReference>
<evidence type="ECO:0000256" key="6">
    <source>
        <dbReference type="ARBA" id="ARBA00023004"/>
    </source>
</evidence>
<keyword evidence="3" id="KW-0500">Molybdenum</keyword>
<dbReference type="Pfam" id="PF00384">
    <property type="entry name" value="Molybdopterin"/>
    <property type="match status" value="1"/>
</dbReference>
<dbReference type="CDD" id="cd02781">
    <property type="entry name" value="MopB_CT_Acetylene-hydratase"/>
    <property type="match status" value="1"/>
</dbReference>
<dbReference type="InterPro" id="IPR006657">
    <property type="entry name" value="MoPterin_dinucl-bd_dom"/>
</dbReference>
<comment type="similarity">
    <text evidence="2">Belongs to the prokaryotic molybdopterin-containing oxidoreductase family.</text>
</comment>
<dbReference type="PROSITE" id="PS00932">
    <property type="entry name" value="MOLYBDOPTERIN_PROK_3"/>
    <property type="match status" value="1"/>
</dbReference>
<comment type="caution">
    <text evidence="9">The sequence shown here is derived from an EMBL/GenBank/DDBJ whole genome shotgun (WGS) entry which is preliminary data.</text>
</comment>
<keyword evidence="6" id="KW-0408">Iron</keyword>
<evidence type="ECO:0000256" key="7">
    <source>
        <dbReference type="ARBA" id="ARBA00023014"/>
    </source>
</evidence>
<dbReference type="Gene3D" id="2.40.40.20">
    <property type="match status" value="1"/>
</dbReference>
<evidence type="ECO:0000259" key="8">
    <source>
        <dbReference type="PROSITE" id="PS51669"/>
    </source>
</evidence>
<dbReference type="InterPro" id="IPR041930">
    <property type="entry name" value="Acetylene_hydratase"/>
</dbReference>
<comment type="cofactor">
    <cofactor evidence="1">
        <name>Mo-bis(molybdopterin guanine dinucleotide)</name>
        <dbReference type="ChEBI" id="CHEBI:60539"/>
    </cofactor>
</comment>
<dbReference type="InterPro" id="IPR037949">
    <property type="entry name" value="MopB_CT_Acetylene-hydratase"/>
</dbReference>
<dbReference type="RefSeq" id="WP_413781392.1">
    <property type="nucleotide sequence ID" value="NZ_JAUOZS010000001.1"/>
</dbReference>
<dbReference type="InterPro" id="IPR006655">
    <property type="entry name" value="Mopterin_OxRdtase_prok_CS"/>
</dbReference>
<evidence type="ECO:0000313" key="10">
    <source>
        <dbReference type="Proteomes" id="UP001254848"/>
    </source>
</evidence>
<dbReference type="SUPFAM" id="SSF53706">
    <property type="entry name" value="Formate dehydrogenase/DMSO reductase, domains 1-3"/>
    <property type="match status" value="1"/>
</dbReference>
<dbReference type="SUPFAM" id="SSF50692">
    <property type="entry name" value="ADC-like"/>
    <property type="match status" value="1"/>
</dbReference>
<name>A0ABU3P2R0_9FIRM</name>
<protein>
    <submittedName>
        <fullName evidence="9">Molybdopterin-dependent oxidoreductase</fullName>
    </submittedName>
</protein>
<dbReference type="PROSITE" id="PS51669">
    <property type="entry name" value="4FE4S_MOW_BIS_MGD"/>
    <property type="match status" value="1"/>
</dbReference>
<dbReference type="InterPro" id="IPR050612">
    <property type="entry name" value="Prok_Mopterin_Oxidored"/>
</dbReference>
<gene>
    <name evidence="9" type="ORF">Q4T40_16920</name>
</gene>
<organism evidence="9 10">
    <name type="scientific">Anaeroselena agilis</name>
    <dbReference type="NCBI Taxonomy" id="3063788"/>
    <lineage>
        <taxon>Bacteria</taxon>
        <taxon>Bacillati</taxon>
        <taxon>Bacillota</taxon>
        <taxon>Negativicutes</taxon>
        <taxon>Acetonemataceae</taxon>
        <taxon>Anaeroselena</taxon>
    </lineage>
</organism>
<dbReference type="InterPro" id="IPR009010">
    <property type="entry name" value="Asp_de-COase-like_dom_sf"/>
</dbReference>
<evidence type="ECO:0000256" key="2">
    <source>
        <dbReference type="ARBA" id="ARBA00010312"/>
    </source>
</evidence>
<dbReference type="PANTHER" id="PTHR43742:SF6">
    <property type="entry name" value="OXIDOREDUCTASE YYAE-RELATED"/>
    <property type="match status" value="1"/>
</dbReference>
<dbReference type="Gene3D" id="3.40.50.740">
    <property type="match status" value="2"/>
</dbReference>
<dbReference type="Gene3D" id="2.20.25.90">
    <property type="entry name" value="ADC-like domains"/>
    <property type="match status" value="1"/>
</dbReference>
<dbReference type="InterPro" id="IPR006656">
    <property type="entry name" value="Mopterin_OxRdtase"/>
</dbReference>
<dbReference type="Pfam" id="PF04879">
    <property type="entry name" value="Molybdop_Fe4S4"/>
    <property type="match status" value="1"/>
</dbReference>
<accession>A0ABU3P2R0</accession>
<proteinExistence type="inferred from homology"/>
<evidence type="ECO:0000313" key="9">
    <source>
        <dbReference type="EMBL" id="MDT8902927.1"/>
    </source>
</evidence>
<keyword evidence="10" id="KW-1185">Reference proteome</keyword>
<dbReference type="Gene3D" id="3.40.228.10">
    <property type="entry name" value="Dimethylsulfoxide Reductase, domain 2"/>
    <property type="match status" value="1"/>
</dbReference>
<feature type="domain" description="4Fe-4S Mo/W bis-MGD-type" evidence="8">
    <location>
        <begin position="10"/>
        <end position="66"/>
    </location>
</feature>
<dbReference type="EMBL" id="JAUOZS010000001">
    <property type="protein sequence ID" value="MDT8902927.1"/>
    <property type="molecule type" value="Genomic_DNA"/>
</dbReference>
<dbReference type="PANTHER" id="PTHR43742">
    <property type="entry name" value="TRIMETHYLAMINE-N-OXIDE REDUCTASE"/>
    <property type="match status" value="1"/>
</dbReference>
<evidence type="ECO:0000256" key="3">
    <source>
        <dbReference type="ARBA" id="ARBA00022505"/>
    </source>
</evidence>
<evidence type="ECO:0000256" key="4">
    <source>
        <dbReference type="ARBA" id="ARBA00022723"/>
    </source>
</evidence>
<evidence type="ECO:0000256" key="1">
    <source>
        <dbReference type="ARBA" id="ARBA00001942"/>
    </source>
</evidence>
<reference evidence="9 10" key="1">
    <citation type="submission" date="2023-07" db="EMBL/GenBank/DDBJ databases">
        <title>The novel representative of Negativicutes class, Anaeroselena agilis gen. nov. sp. nov.</title>
        <authorList>
            <person name="Prokofeva M.I."/>
            <person name="Elcheninov A.G."/>
            <person name="Klyukina A."/>
            <person name="Kublanov I.V."/>
            <person name="Frolov E.N."/>
            <person name="Podosokorskaya O.A."/>
        </authorList>
    </citation>
    <scope>NUCLEOTIDE SEQUENCE [LARGE SCALE GENOMIC DNA]</scope>
    <source>
        <strain evidence="9 10">4137-cl</strain>
    </source>
</reference>
<dbReference type="SMART" id="SM00926">
    <property type="entry name" value="Molybdop_Fe4S4"/>
    <property type="match status" value="1"/>
</dbReference>
<dbReference type="Pfam" id="PF01568">
    <property type="entry name" value="Molydop_binding"/>
    <property type="match status" value="1"/>
</dbReference>
<dbReference type="InterPro" id="IPR006963">
    <property type="entry name" value="Mopterin_OxRdtase_4Fe-4S_dom"/>
</dbReference>
<sequence length="813" mass="90768">MAKKERQIVATTAWSAGPGCHGGCGVLAHIEDGRLVKVEGDPNHPWNQGRICARCLAMTKYVYHPDRITRPLKRVGERGEGKWQEISWEEAFAYVEEKLVKIRDEYGPESVIFSMGTGRDIGAWICMLAYAYGSPNVMFALSGLACYSPRIAAVTTVQGDYCILDASQWFPARYEDPRYTRPECIVIWGYNIPSTCPDNVFGHWITDLMKQGTKIICIDPRLTFFASRAEKWLQLRPGTDGALAMGFLNVILNEKLYDEKFVSDWTNAPHLVRTDTGKLLRAGDLPGDGNAADFVVWDAVAGKPAVWDTADVTYKAAGVRPALEGEYQVKLACGQTVQCTTVWDTFRRKVAEYPLDKVAEITLVPADDIRAAARLYATSKPAAIHWGEPIDMTPAITPTTQAIADLWAITGNLDVPGGNVISRYAFDAVAYALPGAKGAIKLKSAEMDKKRIGADKYGPLGKFIWRAHTDLVIDQIFTGEPYPVKGMWLQTTNPLSGIGMDPRKWQKALEKLDFVAVVDLFMTPTAQLADIILPAASFLEKESIRSWWIPLQTINKAIDVAECKSDVEINFELARRLDPEFKWNTVHELFDEILANSGMTFAELQEKGWAFPPEGHPSAPYRRFEKGLLRADGKPGFRTPSGKFELHSTLREEWGLEPVAHYEEPPFTPVSRPDLAAEYPLILCTGRRSAAFFISEHRNIPWLRALDPDPVVEIHPRKAQELGIGNGEWVWVENWLGKCKLKAKVTLEVPEWMVMAAHGWWFPEEKTAAPDLCGTFRSNINTLIPMNAVGQDGLGSPIKHMLCKVYKVRGDEA</sequence>
<keyword evidence="4" id="KW-0479">Metal-binding</keyword>
<evidence type="ECO:0000256" key="5">
    <source>
        <dbReference type="ARBA" id="ARBA00023002"/>
    </source>
</evidence>
<dbReference type="CDD" id="cd02759">
    <property type="entry name" value="MopB_Acetylene-hydratase"/>
    <property type="match status" value="1"/>
</dbReference>